<evidence type="ECO:0000313" key="2">
    <source>
        <dbReference type="EMBL" id="PSS08032.1"/>
    </source>
</evidence>
<feature type="non-terminal residue" evidence="2">
    <location>
        <position position="376"/>
    </location>
</feature>
<dbReference type="Pfam" id="PF25515">
    <property type="entry name" value="Arm_PDR"/>
    <property type="match status" value="1"/>
</dbReference>
<organism evidence="2 3">
    <name type="scientific">Actinidia chinensis var. chinensis</name>
    <name type="common">Chinese soft-hair kiwi</name>
    <dbReference type="NCBI Taxonomy" id="1590841"/>
    <lineage>
        <taxon>Eukaryota</taxon>
        <taxon>Viridiplantae</taxon>
        <taxon>Streptophyta</taxon>
        <taxon>Embryophyta</taxon>
        <taxon>Tracheophyta</taxon>
        <taxon>Spermatophyta</taxon>
        <taxon>Magnoliopsida</taxon>
        <taxon>eudicotyledons</taxon>
        <taxon>Gunneridae</taxon>
        <taxon>Pentapetalae</taxon>
        <taxon>asterids</taxon>
        <taxon>Ericales</taxon>
        <taxon>Actinidiaceae</taxon>
        <taxon>Actinidia</taxon>
    </lineage>
</organism>
<dbReference type="OrthoDB" id="1708707at2759"/>
<dbReference type="PANTHER" id="PTHR33925:SF2">
    <property type="entry name" value="PLASTID DIVISION PROTEIN CDP1, CHLOROPLASTIC"/>
    <property type="match status" value="1"/>
</dbReference>
<reference evidence="3" key="2">
    <citation type="journal article" date="2018" name="BMC Genomics">
        <title>A manually annotated Actinidia chinensis var. chinensis (kiwifruit) genome highlights the challenges associated with draft genomes and gene prediction in plants.</title>
        <authorList>
            <person name="Pilkington S.M."/>
            <person name="Crowhurst R."/>
            <person name="Hilario E."/>
            <person name="Nardozza S."/>
            <person name="Fraser L."/>
            <person name="Peng Y."/>
            <person name="Gunaseelan K."/>
            <person name="Simpson R."/>
            <person name="Tahir J."/>
            <person name="Deroles S.C."/>
            <person name="Templeton K."/>
            <person name="Luo Z."/>
            <person name="Davy M."/>
            <person name="Cheng C."/>
            <person name="McNeilage M."/>
            <person name="Scaglione D."/>
            <person name="Liu Y."/>
            <person name="Zhang Q."/>
            <person name="Datson P."/>
            <person name="De Silva N."/>
            <person name="Gardiner S.E."/>
            <person name="Bassett H."/>
            <person name="Chagne D."/>
            <person name="McCallum J."/>
            <person name="Dzierzon H."/>
            <person name="Deng C."/>
            <person name="Wang Y.Y."/>
            <person name="Barron L."/>
            <person name="Manako K."/>
            <person name="Bowen J."/>
            <person name="Foster T.M."/>
            <person name="Erridge Z.A."/>
            <person name="Tiffin H."/>
            <person name="Waite C.N."/>
            <person name="Davies K.M."/>
            <person name="Grierson E.P."/>
            <person name="Laing W.A."/>
            <person name="Kirk R."/>
            <person name="Chen X."/>
            <person name="Wood M."/>
            <person name="Montefiori M."/>
            <person name="Brummell D.A."/>
            <person name="Schwinn K.E."/>
            <person name="Catanach A."/>
            <person name="Fullerton C."/>
            <person name="Li D."/>
            <person name="Meiyalaghan S."/>
            <person name="Nieuwenhuizen N."/>
            <person name="Read N."/>
            <person name="Prakash R."/>
            <person name="Hunter D."/>
            <person name="Zhang H."/>
            <person name="McKenzie M."/>
            <person name="Knabel M."/>
            <person name="Harris A."/>
            <person name="Allan A.C."/>
            <person name="Gleave A."/>
            <person name="Chen A."/>
            <person name="Janssen B.J."/>
            <person name="Plunkett B."/>
            <person name="Ampomah-Dwamena C."/>
            <person name="Voogd C."/>
            <person name="Leif D."/>
            <person name="Lafferty D."/>
            <person name="Souleyre E.J.F."/>
            <person name="Varkonyi-Gasic E."/>
            <person name="Gambi F."/>
            <person name="Hanley J."/>
            <person name="Yao J.L."/>
            <person name="Cheung J."/>
            <person name="David K.M."/>
            <person name="Warren B."/>
            <person name="Marsh K."/>
            <person name="Snowden K.C."/>
            <person name="Lin-Wang K."/>
            <person name="Brian L."/>
            <person name="Martinez-Sanchez M."/>
            <person name="Wang M."/>
            <person name="Ileperuma N."/>
            <person name="Macnee N."/>
            <person name="Campin R."/>
            <person name="McAtee P."/>
            <person name="Drummond R.S.M."/>
            <person name="Espley R.V."/>
            <person name="Ireland H.S."/>
            <person name="Wu R."/>
            <person name="Atkinson R.G."/>
            <person name="Karunairetnam S."/>
            <person name="Bulley S."/>
            <person name="Chunkath S."/>
            <person name="Hanley Z."/>
            <person name="Storey R."/>
            <person name="Thrimawithana A.H."/>
            <person name="Thomson S."/>
            <person name="David C."/>
            <person name="Testolin R."/>
            <person name="Huang H."/>
            <person name="Hellens R.P."/>
            <person name="Schaffer R.J."/>
        </authorList>
    </citation>
    <scope>NUCLEOTIDE SEQUENCE [LARGE SCALE GENOMIC DNA]</scope>
    <source>
        <strain evidence="3">cv. Red5</strain>
    </source>
</reference>
<dbReference type="InterPro" id="IPR058032">
    <property type="entry name" value="CDP1-like_a_solenoid_1"/>
</dbReference>
<evidence type="ECO:0000259" key="1">
    <source>
        <dbReference type="Pfam" id="PF25515"/>
    </source>
</evidence>
<dbReference type="GO" id="GO:0009706">
    <property type="term" value="C:chloroplast inner membrane"/>
    <property type="evidence" value="ECO:0007669"/>
    <property type="project" value="TreeGrafter"/>
</dbReference>
<dbReference type="STRING" id="1590841.A0A2R6QHD2"/>
<proteinExistence type="predicted"/>
<protein>
    <submittedName>
        <fullName evidence="2">Plastid division protein</fullName>
    </submittedName>
</protein>
<dbReference type="AlphaFoldDB" id="A0A2R6QHD2"/>
<dbReference type="InParanoid" id="A0A2R6QHD2"/>
<feature type="domain" description="Plastid division protein CDP1-like 1st alpha solenoid" evidence="1">
    <location>
        <begin position="163"/>
        <end position="309"/>
    </location>
</feature>
<dbReference type="PANTHER" id="PTHR33925">
    <property type="entry name" value="PLASTID DIVISION PROTEIN CDP1, CHLOROPLASTIC-RELATED"/>
    <property type="match status" value="1"/>
</dbReference>
<sequence length="376" mass="42157">MAFVVHLVSLPFPHSSETILFSLENNKRRGVGHHFHSRVSQWLRRRRASVVVARSRLNAADLRIVDSNNKNKNKNDNSDTQTRIIEIPVTCYQIVGVRDQAEKDEIVKSVMDLKNAEIEVGYTMDAVVSRQNLLMDVRDKLLFEPEYAGNIREKVPPKSSLHIPWSWLPGALCLLQEVGEEKLVLDIGRAALQHPDAKPYVHDLLLSMALAECAIATVGFEKNDISQGFEALARAQCLLRSKISLGSMKLLSQIEESLEQLAPACTLELLGMPHTPEKAERRLGAIAALRELLRQGLDVEASCRVEDWPCFLSQALNKLMATEIVNLLSWDHLAVTRKNKKSLESQNQRVVIDLNCFCKALTAHIALGFSSKQTDL</sequence>
<dbReference type="GO" id="GO:0010020">
    <property type="term" value="P:chloroplast fission"/>
    <property type="evidence" value="ECO:0007669"/>
    <property type="project" value="TreeGrafter"/>
</dbReference>
<gene>
    <name evidence="2" type="ORF">CEY00_Acc18393</name>
</gene>
<dbReference type="Gramene" id="PSS08032">
    <property type="protein sequence ID" value="PSS08032"/>
    <property type="gene ID" value="CEY00_Acc18393"/>
</dbReference>
<reference evidence="2 3" key="1">
    <citation type="submission" date="2017-07" db="EMBL/GenBank/DDBJ databases">
        <title>An improved, manually edited Actinidia chinensis var. chinensis (kiwifruit) genome highlights the challenges associated with draft genomes and gene prediction in plants.</title>
        <authorList>
            <person name="Pilkington S."/>
            <person name="Crowhurst R."/>
            <person name="Hilario E."/>
            <person name="Nardozza S."/>
            <person name="Fraser L."/>
            <person name="Peng Y."/>
            <person name="Gunaseelan K."/>
            <person name="Simpson R."/>
            <person name="Tahir J."/>
            <person name="Deroles S."/>
            <person name="Templeton K."/>
            <person name="Luo Z."/>
            <person name="Davy M."/>
            <person name="Cheng C."/>
            <person name="Mcneilage M."/>
            <person name="Scaglione D."/>
            <person name="Liu Y."/>
            <person name="Zhang Q."/>
            <person name="Datson P."/>
            <person name="De Silva N."/>
            <person name="Gardiner S."/>
            <person name="Bassett H."/>
            <person name="Chagne D."/>
            <person name="Mccallum J."/>
            <person name="Dzierzon H."/>
            <person name="Deng C."/>
            <person name="Wang Y.-Y."/>
            <person name="Barron N."/>
            <person name="Manako K."/>
            <person name="Bowen J."/>
            <person name="Foster T."/>
            <person name="Erridge Z."/>
            <person name="Tiffin H."/>
            <person name="Waite C."/>
            <person name="Davies K."/>
            <person name="Grierson E."/>
            <person name="Laing W."/>
            <person name="Kirk R."/>
            <person name="Chen X."/>
            <person name="Wood M."/>
            <person name="Montefiori M."/>
            <person name="Brummell D."/>
            <person name="Schwinn K."/>
            <person name="Catanach A."/>
            <person name="Fullerton C."/>
            <person name="Li D."/>
            <person name="Meiyalaghan S."/>
            <person name="Nieuwenhuizen N."/>
            <person name="Read N."/>
            <person name="Prakash R."/>
            <person name="Hunter D."/>
            <person name="Zhang H."/>
            <person name="Mckenzie M."/>
            <person name="Knabel M."/>
            <person name="Harris A."/>
            <person name="Allan A."/>
            <person name="Chen A."/>
            <person name="Janssen B."/>
            <person name="Plunkett B."/>
            <person name="Dwamena C."/>
            <person name="Voogd C."/>
            <person name="Leif D."/>
            <person name="Lafferty D."/>
            <person name="Souleyre E."/>
            <person name="Varkonyi-Gasic E."/>
            <person name="Gambi F."/>
            <person name="Hanley J."/>
            <person name="Yao J.-L."/>
            <person name="Cheung J."/>
            <person name="David K."/>
            <person name="Warren B."/>
            <person name="Marsh K."/>
            <person name="Snowden K."/>
            <person name="Lin-Wang K."/>
            <person name="Brian L."/>
            <person name="Martinez-Sanchez M."/>
            <person name="Wang M."/>
            <person name="Ileperuma N."/>
            <person name="Macnee N."/>
            <person name="Campin R."/>
            <person name="Mcatee P."/>
            <person name="Drummond R."/>
            <person name="Espley R."/>
            <person name="Ireland H."/>
            <person name="Wu R."/>
            <person name="Atkinson R."/>
            <person name="Karunairetnam S."/>
            <person name="Bulley S."/>
            <person name="Chunkath S."/>
            <person name="Hanley Z."/>
            <person name="Storey R."/>
            <person name="Thrimawithana A."/>
            <person name="Thomson S."/>
            <person name="David C."/>
            <person name="Testolin R."/>
        </authorList>
    </citation>
    <scope>NUCLEOTIDE SEQUENCE [LARGE SCALE GENOMIC DNA]</scope>
    <source>
        <strain evidence="3">cv. Red5</strain>
        <tissue evidence="2">Young leaf</tissue>
    </source>
</reference>
<evidence type="ECO:0000313" key="3">
    <source>
        <dbReference type="Proteomes" id="UP000241394"/>
    </source>
</evidence>
<dbReference type="EMBL" id="NKQK01000016">
    <property type="protein sequence ID" value="PSS08032.1"/>
    <property type="molecule type" value="Genomic_DNA"/>
</dbReference>
<keyword evidence="3" id="KW-1185">Reference proteome</keyword>
<dbReference type="Proteomes" id="UP000241394">
    <property type="component" value="Chromosome LG16"/>
</dbReference>
<accession>A0A2R6QHD2</accession>
<name>A0A2R6QHD2_ACTCC</name>
<dbReference type="InterPro" id="IPR044685">
    <property type="entry name" value="CPD1-like"/>
</dbReference>
<comment type="caution">
    <text evidence="2">The sequence shown here is derived from an EMBL/GenBank/DDBJ whole genome shotgun (WGS) entry which is preliminary data.</text>
</comment>